<dbReference type="PANTHER" id="PTHR31635:SF196">
    <property type="entry name" value="REVERSE TRANSCRIPTASE DOMAIN-CONTAINING PROTEIN-RELATED"/>
    <property type="match status" value="1"/>
</dbReference>
<dbReference type="EMBL" id="JAJSOF020000001">
    <property type="protein sequence ID" value="KAJ4451420.1"/>
    <property type="molecule type" value="Genomic_DNA"/>
</dbReference>
<dbReference type="CDD" id="cd01650">
    <property type="entry name" value="RT_nLTR_like"/>
    <property type="match status" value="1"/>
</dbReference>
<evidence type="ECO:0000313" key="5">
    <source>
        <dbReference type="EMBL" id="KAJ4451420.1"/>
    </source>
</evidence>
<dbReference type="PROSITE" id="PS51031">
    <property type="entry name" value="BESS"/>
    <property type="match status" value="1"/>
</dbReference>
<evidence type="ECO:0000259" key="4">
    <source>
        <dbReference type="PROSITE" id="PS51031"/>
    </source>
</evidence>
<dbReference type="Proteomes" id="UP001148838">
    <property type="component" value="Unassembled WGS sequence"/>
</dbReference>
<comment type="subcellular location">
    <subcellularLocation>
        <location evidence="1">Nucleus</location>
    </subcellularLocation>
</comment>
<evidence type="ECO:0008006" key="7">
    <source>
        <dbReference type="Google" id="ProtNLM"/>
    </source>
</evidence>
<protein>
    <recommendedName>
        <fullName evidence="7">Reverse transcriptase domain-containing protein</fullName>
    </recommendedName>
</protein>
<dbReference type="PROSITE" id="PS50878">
    <property type="entry name" value="RT_POL"/>
    <property type="match status" value="1"/>
</dbReference>
<proteinExistence type="predicted"/>
<feature type="compositionally biased region" description="Basic and acidic residues" evidence="2">
    <location>
        <begin position="623"/>
        <end position="637"/>
    </location>
</feature>
<feature type="domain" description="BESS" evidence="4">
    <location>
        <begin position="759"/>
        <end position="798"/>
    </location>
</feature>
<accession>A0ABQ8TXI6</accession>
<reference evidence="5 6" key="1">
    <citation type="journal article" date="2022" name="Allergy">
        <title>Genome assembly and annotation of Periplaneta americana reveal a comprehensive cockroach allergen profile.</title>
        <authorList>
            <person name="Wang L."/>
            <person name="Xiong Q."/>
            <person name="Saelim N."/>
            <person name="Wang L."/>
            <person name="Nong W."/>
            <person name="Wan A.T."/>
            <person name="Shi M."/>
            <person name="Liu X."/>
            <person name="Cao Q."/>
            <person name="Hui J.H.L."/>
            <person name="Sookrung N."/>
            <person name="Leung T.F."/>
            <person name="Tungtrongchitr A."/>
            <person name="Tsui S.K.W."/>
        </authorList>
    </citation>
    <scope>NUCLEOTIDE SEQUENCE [LARGE SCALE GENOMIC DNA]</scope>
    <source>
        <strain evidence="5">PWHHKU_190912</strain>
    </source>
</reference>
<evidence type="ECO:0000259" key="3">
    <source>
        <dbReference type="PROSITE" id="PS50878"/>
    </source>
</evidence>
<feature type="region of interest" description="Disordered" evidence="2">
    <location>
        <begin position="664"/>
        <end position="740"/>
    </location>
</feature>
<feature type="compositionally biased region" description="Polar residues" evidence="2">
    <location>
        <begin position="701"/>
        <end position="713"/>
    </location>
</feature>
<feature type="domain" description="Reverse transcriptase" evidence="3">
    <location>
        <begin position="124"/>
        <end position="385"/>
    </location>
</feature>
<dbReference type="InterPro" id="IPR000477">
    <property type="entry name" value="RT_dom"/>
</dbReference>
<dbReference type="PANTHER" id="PTHR31635">
    <property type="entry name" value="REVERSE TRANSCRIPTASE DOMAIN-CONTAINING PROTEIN-RELATED"/>
    <property type="match status" value="1"/>
</dbReference>
<sequence length="894" mass="102142">MSGESTSIYDVIRETKRGKRKYINMITTADGVIHTAQPSIRSVLYEYYKNLYTEPVVAPSINIQDSQNNPPSATLTSPLTTQNILAAIKASPLNKSPGADGIPVEFYIAYWSIIEREMVEIMYALMTSPVIPSDICLGIMVLIPKIACPKTALDYRPITLLNSDYKIFMRCMKTRLSTIFPHIIGPHQQCLVAGRNILNATCAIRDSISVAKQNKQSHMLISLDFDHAFDRVRHNYLLQRMMELNIDPAFIACLRNIMAVSNSKLLVNGHLTQAFPVERSVRQGCPLSMHLFALTLDPLLQNTSCIYPMNTDTIIRAYADDVTIVAVDATILPRMYQCIQQYSRETGAQLNEKKTKAMYIGKEDKIPLPSWLSIHSSIKILGVTFFNDLSQTIRYNWNSVTNAVRHVLSAQKFRFADLVKRAQYINTYALSKAWYMAQILPIPSLIGKKLRSATVQSNHQLRMDVYTFPELADMVMCYGEARGKGRRALHMYQQQFHNRNHPHHTMFSRLYQCLRDDGSLRLRRIGGRPRRHTFSIDDYTELKGKDNHLRRKNRKTIHVNEYNERTWSLKPSVGCRLLDRVHRPRISGCPLLLYRKPHTKGQGLPGDCRLLIHMPQQRTKVIQPERRSEVNRLEKPKSGSSGSPKSLLPGHIYRKTLGNSKRLCSLQSNGTGAQTSIDNVDSVNEDDKGDESQQPQQQQQEHVQNDSSASNEIEFSEKSCKTGQGKRQSRKRSNGNEFRDMFLENERKKIALLERASEEDDDMMFLLSLLPDIKSLPRTEKLRLRMDMQKLVYETVLRNNTPLPPYSWDGIYASSIATQASCVTECALVRVLLGKEIFSHEISASVWDRCPPSIMMHLGSYDRNRQPMEEYHQHGLQVWHTLRSSDIPTISQVD</sequence>
<evidence type="ECO:0000256" key="2">
    <source>
        <dbReference type="SAM" id="MobiDB-lite"/>
    </source>
</evidence>
<dbReference type="InterPro" id="IPR004210">
    <property type="entry name" value="BESS_motif"/>
</dbReference>
<dbReference type="Pfam" id="PF02944">
    <property type="entry name" value="BESS"/>
    <property type="match status" value="1"/>
</dbReference>
<organism evidence="5 6">
    <name type="scientific">Periplaneta americana</name>
    <name type="common">American cockroach</name>
    <name type="synonym">Blatta americana</name>
    <dbReference type="NCBI Taxonomy" id="6978"/>
    <lineage>
        <taxon>Eukaryota</taxon>
        <taxon>Metazoa</taxon>
        <taxon>Ecdysozoa</taxon>
        <taxon>Arthropoda</taxon>
        <taxon>Hexapoda</taxon>
        <taxon>Insecta</taxon>
        <taxon>Pterygota</taxon>
        <taxon>Neoptera</taxon>
        <taxon>Polyneoptera</taxon>
        <taxon>Dictyoptera</taxon>
        <taxon>Blattodea</taxon>
        <taxon>Blattoidea</taxon>
        <taxon>Blattidae</taxon>
        <taxon>Blattinae</taxon>
        <taxon>Periplaneta</taxon>
    </lineage>
</organism>
<comment type="caution">
    <text evidence="5">The sequence shown here is derived from an EMBL/GenBank/DDBJ whole genome shotgun (WGS) entry which is preliminary data.</text>
</comment>
<evidence type="ECO:0000256" key="1">
    <source>
        <dbReference type="PROSITE-ProRule" id="PRU00371"/>
    </source>
</evidence>
<evidence type="ECO:0000313" key="6">
    <source>
        <dbReference type="Proteomes" id="UP001148838"/>
    </source>
</evidence>
<feature type="region of interest" description="Disordered" evidence="2">
    <location>
        <begin position="616"/>
        <end position="651"/>
    </location>
</feature>
<keyword evidence="1" id="KW-0539">Nucleus</keyword>
<name>A0ABQ8TXI6_PERAM</name>
<gene>
    <name evidence="5" type="ORF">ANN_02882</name>
</gene>
<dbReference type="SUPFAM" id="SSF56672">
    <property type="entry name" value="DNA/RNA polymerases"/>
    <property type="match status" value="1"/>
</dbReference>
<dbReference type="Pfam" id="PF00078">
    <property type="entry name" value="RVT_1"/>
    <property type="match status" value="1"/>
</dbReference>
<keyword evidence="6" id="KW-1185">Reference proteome</keyword>
<feature type="compositionally biased region" description="Low complexity" evidence="2">
    <location>
        <begin position="638"/>
        <end position="650"/>
    </location>
</feature>
<feature type="compositionally biased region" description="Polar residues" evidence="2">
    <location>
        <begin position="665"/>
        <end position="682"/>
    </location>
</feature>
<dbReference type="InterPro" id="IPR043502">
    <property type="entry name" value="DNA/RNA_pol_sf"/>
</dbReference>